<dbReference type="SUPFAM" id="SSF141868">
    <property type="entry name" value="EAL domain-like"/>
    <property type="match status" value="1"/>
</dbReference>
<dbReference type="KEGG" id="vih:AB0763_14120"/>
<dbReference type="GO" id="GO:0003824">
    <property type="term" value="F:catalytic activity"/>
    <property type="evidence" value="ECO:0007669"/>
    <property type="project" value="UniProtKB-ARBA"/>
</dbReference>
<dbReference type="Pfam" id="PF00990">
    <property type="entry name" value="GGDEF"/>
    <property type="match status" value="1"/>
</dbReference>
<feature type="domain" description="EAL" evidence="2">
    <location>
        <begin position="311"/>
        <end position="563"/>
    </location>
</feature>
<dbReference type="SMART" id="SM00267">
    <property type="entry name" value="GGDEF"/>
    <property type="match status" value="1"/>
</dbReference>
<dbReference type="SUPFAM" id="SSF55073">
    <property type="entry name" value="Nucleotide cyclase"/>
    <property type="match status" value="1"/>
</dbReference>
<dbReference type="InterPro" id="IPR000160">
    <property type="entry name" value="GGDEF_dom"/>
</dbReference>
<dbReference type="InterPro" id="IPR043128">
    <property type="entry name" value="Rev_trsase/Diguanyl_cyclase"/>
</dbReference>
<dbReference type="SUPFAM" id="SSF52172">
    <property type="entry name" value="CheY-like"/>
    <property type="match status" value="1"/>
</dbReference>
<evidence type="ECO:0000259" key="2">
    <source>
        <dbReference type="PROSITE" id="PS50883"/>
    </source>
</evidence>
<evidence type="ECO:0000259" key="3">
    <source>
        <dbReference type="PROSITE" id="PS50887"/>
    </source>
</evidence>
<dbReference type="Gene3D" id="3.30.70.270">
    <property type="match status" value="1"/>
</dbReference>
<protein>
    <submittedName>
        <fullName evidence="4">EAL domain-containing protein</fullName>
    </submittedName>
</protein>
<dbReference type="PROSITE" id="PS50887">
    <property type="entry name" value="GGDEF"/>
    <property type="match status" value="1"/>
</dbReference>
<dbReference type="PROSITE" id="PS50883">
    <property type="entry name" value="EAL"/>
    <property type="match status" value="1"/>
</dbReference>
<dbReference type="InterPro" id="IPR029787">
    <property type="entry name" value="Nucleotide_cyclase"/>
</dbReference>
<dbReference type="PANTHER" id="PTHR44757:SF2">
    <property type="entry name" value="BIOFILM ARCHITECTURE MAINTENANCE PROTEIN MBAA"/>
    <property type="match status" value="1"/>
</dbReference>
<dbReference type="PANTHER" id="PTHR44757">
    <property type="entry name" value="DIGUANYLATE CYCLASE DGCP"/>
    <property type="match status" value="1"/>
</dbReference>
<dbReference type="Pfam" id="PF00563">
    <property type="entry name" value="EAL"/>
    <property type="match status" value="1"/>
</dbReference>
<dbReference type="CDD" id="cd01949">
    <property type="entry name" value="GGDEF"/>
    <property type="match status" value="1"/>
</dbReference>
<dbReference type="RefSeq" id="WP_306099830.1">
    <property type="nucleotide sequence ID" value="NZ_CP162602.1"/>
</dbReference>
<dbReference type="InterPro" id="IPR001633">
    <property type="entry name" value="EAL_dom"/>
</dbReference>
<dbReference type="Gene3D" id="3.40.50.2300">
    <property type="match status" value="1"/>
</dbReference>
<dbReference type="SMART" id="SM00052">
    <property type="entry name" value="EAL"/>
    <property type="match status" value="1"/>
</dbReference>
<dbReference type="EMBL" id="CP162602">
    <property type="protein sequence ID" value="XDK26916.1"/>
    <property type="molecule type" value="Genomic_DNA"/>
</dbReference>
<gene>
    <name evidence="4" type="ORF">AB0763_14120</name>
</gene>
<dbReference type="InterPro" id="IPR011006">
    <property type="entry name" value="CheY-like_superfamily"/>
</dbReference>
<dbReference type="AlphaFoldDB" id="A0AB39HKX5"/>
<dbReference type="FunFam" id="3.30.70.270:FF:000001">
    <property type="entry name" value="Diguanylate cyclase domain protein"/>
    <property type="match status" value="1"/>
</dbReference>
<accession>A0AB39HKX5</accession>
<geneLocation type="plasmid" evidence="4">
    <name>p-HB236076</name>
</geneLocation>
<feature type="domain" description="GGDEF" evidence="3">
    <location>
        <begin position="169"/>
        <end position="302"/>
    </location>
</feature>
<keyword evidence="4" id="KW-0614">Plasmid</keyword>
<reference evidence="4" key="1">
    <citation type="submission" date="2024-07" db="EMBL/GenBank/DDBJ databases">
        <title>Genome Analysis of a Potential Novel Vibrio Species Secreting pH- and Thermo-stable Alginate Lyase and its Application in Producing Alginate Oligosaccharides.</title>
        <authorList>
            <person name="Huang H."/>
            <person name="Bao K."/>
        </authorList>
    </citation>
    <scope>NUCLEOTIDE SEQUENCE</scope>
    <source>
        <strain evidence="4">HB236076</strain>
        <plasmid evidence="4">p-HB236076</plasmid>
    </source>
</reference>
<proteinExistence type="predicted"/>
<name>A0AB39HKX5_9VIBR</name>
<dbReference type="InterPro" id="IPR052155">
    <property type="entry name" value="Biofilm_reg_signaling"/>
</dbReference>
<dbReference type="CDD" id="cd01948">
    <property type="entry name" value="EAL"/>
    <property type="match status" value="1"/>
</dbReference>
<sequence>MKLLLIDNDSTLKSTILQKFVAEEIDLVCLSSYQVINRHLNPVHHQYDVILLGSQGCHSNNVELLRNLQSDRIAAPIVVIAHDLEPDDVLELIEAGAQDVLDLTQLNLTQLKRNILQYKQHYQLEEMVAQSHRHLKFLAENDNLTGLRNRFYFQQSLRDAIELAQRNNKHLAVIFLDLDFFKTINDTLGHPIGDQFLCAVAQRLNQPIRAGDKLCRLGGDEFAILAHNLNKIEQVYLLVNRLFGCLKEPVLLNDTLLDIRASFGVATFPDCAREANELMKCADIAMYRAKSLGRNQIQYYSKEFHQKMTDRLKLESDLKLAVQRGELCLHYQPQLDAQSHLLLGFEALVRWQHPKMGLIPPDQFISVAEEINMINEIGHWVIEEACCQWQRWSTQFELSRRLTIAINISAKQLSDPTLIEHLKSCLRRYDIPNEALEIELTESCIDQSPEALATLNNIAQLGITLAIDDFGTGYSSFTRLKQTQIKVIKIDKSFVQDTQTERDQRMLKAICEFSKALDYTIVAEGVETQAQQQSCSLLGVDRMQGFYFSRPVVAKDIELIWLS</sequence>
<dbReference type="Gene3D" id="3.20.20.450">
    <property type="entry name" value="EAL domain"/>
    <property type="match status" value="1"/>
</dbReference>
<organism evidence="4">
    <name type="scientific">Vibrio sp. HB236076</name>
    <dbReference type="NCBI Taxonomy" id="3232307"/>
    <lineage>
        <taxon>Bacteria</taxon>
        <taxon>Pseudomonadati</taxon>
        <taxon>Pseudomonadota</taxon>
        <taxon>Gammaproteobacteria</taxon>
        <taxon>Vibrionales</taxon>
        <taxon>Vibrionaceae</taxon>
        <taxon>Vibrio</taxon>
    </lineage>
</organism>
<evidence type="ECO:0000313" key="4">
    <source>
        <dbReference type="EMBL" id="XDK26916.1"/>
    </source>
</evidence>
<evidence type="ECO:0000256" key="1">
    <source>
        <dbReference type="ARBA" id="ARBA00001946"/>
    </source>
</evidence>
<comment type="cofactor">
    <cofactor evidence="1">
        <name>Mg(2+)</name>
        <dbReference type="ChEBI" id="CHEBI:18420"/>
    </cofactor>
</comment>
<dbReference type="NCBIfam" id="TIGR00254">
    <property type="entry name" value="GGDEF"/>
    <property type="match status" value="1"/>
</dbReference>
<dbReference type="InterPro" id="IPR035919">
    <property type="entry name" value="EAL_sf"/>
</dbReference>